<accession>A0A4Y7LB20</accession>
<evidence type="ECO:0008006" key="4">
    <source>
        <dbReference type="Google" id="ProtNLM"/>
    </source>
</evidence>
<reference evidence="2 3" key="1">
    <citation type="journal article" date="2018" name="Science">
        <title>The opium poppy genome and morphinan production.</title>
        <authorList>
            <person name="Guo L."/>
            <person name="Winzer T."/>
            <person name="Yang X."/>
            <person name="Li Y."/>
            <person name="Ning Z."/>
            <person name="He Z."/>
            <person name="Teodor R."/>
            <person name="Lu Y."/>
            <person name="Bowser T.A."/>
            <person name="Graham I.A."/>
            <person name="Ye K."/>
        </authorList>
    </citation>
    <scope>NUCLEOTIDE SEQUENCE [LARGE SCALE GENOMIC DNA]</scope>
    <source>
        <strain evidence="3">cv. HN1</strain>
        <tissue evidence="2">Leaves</tissue>
    </source>
</reference>
<feature type="region of interest" description="Disordered" evidence="1">
    <location>
        <begin position="185"/>
        <end position="229"/>
    </location>
</feature>
<evidence type="ECO:0000256" key="1">
    <source>
        <dbReference type="SAM" id="MobiDB-lite"/>
    </source>
</evidence>
<protein>
    <recommendedName>
        <fullName evidence="4">DUF4283 domain-containing protein</fullName>
    </recommendedName>
</protein>
<name>A0A4Y7LB20_PAPSO</name>
<feature type="compositionally biased region" description="Polar residues" evidence="1">
    <location>
        <begin position="218"/>
        <end position="229"/>
    </location>
</feature>
<dbReference type="EMBL" id="CM010724">
    <property type="protein sequence ID" value="RZC81369.1"/>
    <property type="molecule type" value="Genomic_DNA"/>
</dbReference>
<dbReference type="Gramene" id="RZC81369">
    <property type="protein sequence ID" value="RZC81369"/>
    <property type="gene ID" value="C5167_043958"/>
</dbReference>
<keyword evidence="3" id="KW-1185">Reference proteome</keyword>
<evidence type="ECO:0000313" key="2">
    <source>
        <dbReference type="EMBL" id="RZC81369.1"/>
    </source>
</evidence>
<dbReference type="Proteomes" id="UP000316621">
    <property type="component" value="Chromosome 10"/>
</dbReference>
<gene>
    <name evidence="2" type="ORF">C5167_043958</name>
</gene>
<organism evidence="2 3">
    <name type="scientific">Papaver somniferum</name>
    <name type="common">Opium poppy</name>
    <dbReference type="NCBI Taxonomy" id="3469"/>
    <lineage>
        <taxon>Eukaryota</taxon>
        <taxon>Viridiplantae</taxon>
        <taxon>Streptophyta</taxon>
        <taxon>Embryophyta</taxon>
        <taxon>Tracheophyta</taxon>
        <taxon>Spermatophyta</taxon>
        <taxon>Magnoliopsida</taxon>
        <taxon>Ranunculales</taxon>
        <taxon>Papaveraceae</taxon>
        <taxon>Papaveroideae</taxon>
        <taxon>Papaver</taxon>
    </lineage>
</organism>
<proteinExistence type="predicted"/>
<sequence>MEAVLKRNPWNVCKSHLNLLPYDDAVPLNDWKFTHCEWTIQFKNLLLEHHSIQVIDEALIELGPKIWTDPVNCHPTYGRMISARVKIDLTKPLFRGGCWNTRAGGVIWVRYHWERQPHNLCPHFLTIDHNKEECANVAHDLQIRRYTNEEYINYIHGLTITYGVEICEDLDLLIQKICEASTQQMAAQEEDQEEPRRAKRSRSIEDENVDLGLDSESNDSAFPSEQNSVKNSSCIEFDGMEHDLIEEGENTSKEYPQVMDEAAAAQNDLYEDNKLELSGIFRQGY</sequence>
<evidence type="ECO:0000313" key="3">
    <source>
        <dbReference type="Proteomes" id="UP000316621"/>
    </source>
</evidence>
<dbReference type="AlphaFoldDB" id="A0A4Y7LB20"/>